<dbReference type="CDD" id="cd02696">
    <property type="entry name" value="MurNAc-LAA"/>
    <property type="match status" value="1"/>
</dbReference>
<dbReference type="Gene3D" id="3.40.630.40">
    <property type="entry name" value="Zn-dependent exopeptidases"/>
    <property type="match status" value="1"/>
</dbReference>
<dbReference type="GO" id="GO:0009253">
    <property type="term" value="P:peptidoglycan catabolic process"/>
    <property type="evidence" value="ECO:0007669"/>
    <property type="project" value="InterPro"/>
</dbReference>
<dbReference type="SMART" id="SM00646">
    <property type="entry name" value="Ami_3"/>
    <property type="match status" value="1"/>
</dbReference>
<dbReference type="InterPro" id="IPR036582">
    <property type="entry name" value="Mao_N_sf"/>
</dbReference>
<dbReference type="SUPFAM" id="SSF53187">
    <property type="entry name" value="Zn-dependent exopeptidases"/>
    <property type="match status" value="1"/>
</dbReference>
<dbReference type="PANTHER" id="PTHR30404:SF0">
    <property type="entry name" value="N-ACETYLMURAMOYL-L-ALANINE AMIDASE AMIC"/>
    <property type="match status" value="1"/>
</dbReference>
<dbReference type="EMBL" id="CAACYI010000001">
    <property type="protein sequence ID" value="VFB16400.1"/>
    <property type="molecule type" value="Genomic_DNA"/>
</dbReference>
<dbReference type="Proteomes" id="UP000377798">
    <property type="component" value="Unassembled WGS sequence"/>
</dbReference>
<dbReference type="RefSeq" id="WP_131749007.1">
    <property type="nucleotide sequence ID" value="NZ_CAACYI010000001.1"/>
</dbReference>
<keyword evidence="3" id="KW-0732">Signal</keyword>
<dbReference type="Pfam" id="PF01520">
    <property type="entry name" value="Amidase_3"/>
    <property type="match status" value="1"/>
</dbReference>
<dbReference type="GO" id="GO:0008745">
    <property type="term" value="F:N-acetylmuramoyl-L-alanine amidase activity"/>
    <property type="evidence" value="ECO:0007669"/>
    <property type="project" value="UniProtKB-EC"/>
</dbReference>
<sequence length="401" mass="44291">MKKIVGLLLCFILFSQNIYANPTFVLIQNKKTSVDPVKVEVNGNTLQSAFQPFAYGNRTLVPIREITESMGANVAWNNQNKTAQISLGDNKVVLQINSRAVYINGKKKLIDKSSIPVFATYPKENETKTMVPLRFLSEALSFNVDWNQEKQQASISNVKTVSVINTKDVSEDGGKKTADKAVDLTKKPDDKNTDQGEKREIAKKVKATGPVTVVIDAGHGGKDSGAISPIDPSVKEKDLTLKVTGILKDLLRAKNYEVIETRTRDEYIGLAQRAEIANSNQAEIFVSIHFNSSTSGIASGIEVLYAPEDRVKIKKHEQIHLAKALNDELKKATGSSMRTMKKRPDLAVLRLTEMPAALCELGFVSSPTDLENITQDSYIEKLAQGVANGIERYVNNYVEFE</sequence>
<evidence type="ECO:0000313" key="6">
    <source>
        <dbReference type="Proteomes" id="UP000377798"/>
    </source>
</evidence>
<feature type="signal peptide" evidence="3">
    <location>
        <begin position="1"/>
        <end position="20"/>
    </location>
</feature>
<dbReference type="InterPro" id="IPR002508">
    <property type="entry name" value="MurNAc-LAA_cat"/>
</dbReference>
<dbReference type="PANTHER" id="PTHR30404">
    <property type="entry name" value="N-ACETYLMURAMOYL-L-ALANINE AMIDASE"/>
    <property type="match status" value="1"/>
</dbReference>
<accession>A0A8H2MEX3</accession>
<gene>
    <name evidence="5" type="primary">cwlC</name>
    <name evidence="5" type="ORF">NCTC13150_00925</name>
</gene>
<organism evidence="5 6">
    <name type="scientific">Urinicoccus massiliensis</name>
    <dbReference type="NCBI Taxonomy" id="1723382"/>
    <lineage>
        <taxon>Bacteria</taxon>
        <taxon>Bacillati</taxon>
        <taxon>Bacillota</taxon>
        <taxon>Tissierellia</taxon>
        <taxon>Tissierellales</taxon>
        <taxon>Peptoniphilaceae</taxon>
        <taxon>Urinicoccus</taxon>
    </lineage>
</organism>
<reference evidence="5 6" key="1">
    <citation type="submission" date="2019-02" db="EMBL/GenBank/DDBJ databases">
        <authorList>
            <consortium name="Pathogen Informatics"/>
        </authorList>
    </citation>
    <scope>NUCLEOTIDE SEQUENCE [LARGE SCALE GENOMIC DNA]</scope>
    <source>
        <strain evidence="5 6">3012STDY7089603</strain>
    </source>
</reference>
<keyword evidence="1 5" id="KW-0378">Hydrolase</keyword>
<dbReference type="Pfam" id="PF07833">
    <property type="entry name" value="Cu_amine_oxidN1"/>
    <property type="match status" value="1"/>
</dbReference>
<dbReference type="InterPro" id="IPR050695">
    <property type="entry name" value="N-acetylmuramoyl_amidase_3"/>
</dbReference>
<dbReference type="Gene3D" id="3.30.457.10">
    <property type="entry name" value="Copper amine oxidase-like, N-terminal domain"/>
    <property type="match status" value="1"/>
</dbReference>
<evidence type="ECO:0000313" key="5">
    <source>
        <dbReference type="EMBL" id="VFB16400.1"/>
    </source>
</evidence>
<dbReference type="AlphaFoldDB" id="A0A8H2MEX3"/>
<feature type="domain" description="MurNAc-LAA" evidence="4">
    <location>
        <begin position="274"/>
        <end position="391"/>
    </location>
</feature>
<dbReference type="EC" id="3.5.1.28" evidence="5"/>
<feature type="chain" id="PRO_5034106367" evidence="3">
    <location>
        <begin position="21"/>
        <end position="401"/>
    </location>
</feature>
<name>A0A8H2MEX3_9FIRM</name>
<comment type="caution">
    <text evidence="5">The sequence shown here is derived from an EMBL/GenBank/DDBJ whole genome shotgun (WGS) entry which is preliminary data.</text>
</comment>
<evidence type="ECO:0000256" key="2">
    <source>
        <dbReference type="SAM" id="MobiDB-lite"/>
    </source>
</evidence>
<dbReference type="InterPro" id="IPR012854">
    <property type="entry name" value="Cu_amine_oxidase-like_N"/>
</dbReference>
<keyword evidence="6" id="KW-1185">Reference proteome</keyword>
<evidence type="ECO:0000259" key="4">
    <source>
        <dbReference type="SMART" id="SM00646"/>
    </source>
</evidence>
<evidence type="ECO:0000256" key="1">
    <source>
        <dbReference type="ARBA" id="ARBA00022801"/>
    </source>
</evidence>
<dbReference type="GO" id="GO:0030288">
    <property type="term" value="C:outer membrane-bounded periplasmic space"/>
    <property type="evidence" value="ECO:0007669"/>
    <property type="project" value="TreeGrafter"/>
</dbReference>
<protein>
    <submittedName>
        <fullName evidence="5">Sporulation-specific N-acetylmuramoyl-L-alanine amidase</fullName>
        <ecNumber evidence="5">3.5.1.28</ecNumber>
    </submittedName>
</protein>
<evidence type="ECO:0000256" key="3">
    <source>
        <dbReference type="SAM" id="SignalP"/>
    </source>
</evidence>
<proteinExistence type="predicted"/>
<feature type="region of interest" description="Disordered" evidence="2">
    <location>
        <begin position="169"/>
        <end position="199"/>
    </location>
</feature>
<dbReference type="SUPFAM" id="SSF55383">
    <property type="entry name" value="Copper amine oxidase, domain N"/>
    <property type="match status" value="1"/>
</dbReference>